<organism evidence="1 2">
    <name type="scientific">Araneus ventricosus</name>
    <name type="common">Orbweaver spider</name>
    <name type="synonym">Epeira ventricosa</name>
    <dbReference type="NCBI Taxonomy" id="182803"/>
    <lineage>
        <taxon>Eukaryota</taxon>
        <taxon>Metazoa</taxon>
        <taxon>Ecdysozoa</taxon>
        <taxon>Arthropoda</taxon>
        <taxon>Chelicerata</taxon>
        <taxon>Arachnida</taxon>
        <taxon>Araneae</taxon>
        <taxon>Araneomorphae</taxon>
        <taxon>Entelegynae</taxon>
        <taxon>Araneoidea</taxon>
        <taxon>Araneidae</taxon>
        <taxon>Araneus</taxon>
    </lineage>
</organism>
<protein>
    <submittedName>
        <fullName evidence="1">Uncharacterized protein</fullName>
    </submittedName>
</protein>
<reference evidence="1 2" key="1">
    <citation type="journal article" date="2019" name="Sci. Rep.">
        <title>Orb-weaving spider Araneus ventricosus genome elucidates the spidroin gene catalogue.</title>
        <authorList>
            <person name="Kono N."/>
            <person name="Nakamura H."/>
            <person name="Ohtoshi R."/>
            <person name="Moran D.A.P."/>
            <person name="Shinohara A."/>
            <person name="Yoshida Y."/>
            <person name="Fujiwara M."/>
            <person name="Mori M."/>
            <person name="Tomita M."/>
            <person name="Arakawa K."/>
        </authorList>
    </citation>
    <scope>NUCLEOTIDE SEQUENCE [LARGE SCALE GENOMIC DNA]</scope>
</reference>
<sequence>MIISVDCGRVCNPNVVGFSFIPFGRKGEIRSLEAGDKSSLWGRSVGERECAWESDWRNPVGRVLSPKSKNPPCGVGEECVGVSLAGGGAGADRSSR</sequence>
<gene>
    <name evidence="1" type="ORF">AVEN_213802_1</name>
</gene>
<accession>A0A4Y2VH66</accession>
<comment type="caution">
    <text evidence="1">The sequence shown here is derived from an EMBL/GenBank/DDBJ whole genome shotgun (WGS) entry which is preliminary data.</text>
</comment>
<dbReference type="Proteomes" id="UP000499080">
    <property type="component" value="Unassembled WGS sequence"/>
</dbReference>
<dbReference type="EMBL" id="BGPR01047579">
    <property type="protein sequence ID" value="GBO24629.1"/>
    <property type="molecule type" value="Genomic_DNA"/>
</dbReference>
<dbReference type="AlphaFoldDB" id="A0A4Y2VH66"/>
<evidence type="ECO:0000313" key="2">
    <source>
        <dbReference type="Proteomes" id="UP000499080"/>
    </source>
</evidence>
<name>A0A4Y2VH66_ARAVE</name>
<proteinExistence type="predicted"/>
<keyword evidence="2" id="KW-1185">Reference proteome</keyword>
<evidence type="ECO:0000313" key="1">
    <source>
        <dbReference type="EMBL" id="GBO24629.1"/>
    </source>
</evidence>